<dbReference type="Gene3D" id="2.60.40.1190">
    <property type="match status" value="1"/>
</dbReference>
<feature type="chain" id="PRO_5046073123" evidence="1">
    <location>
        <begin position="23"/>
        <end position="740"/>
    </location>
</feature>
<feature type="domain" description="DUF5916" evidence="2">
    <location>
        <begin position="220"/>
        <end position="318"/>
    </location>
</feature>
<reference evidence="3" key="2">
    <citation type="journal article" date="2022" name="Syst. Appl. Microbiol.">
        <title>Physiological and genomic characterisation of Luteimonas fraxinea sp. nov., a bacterial species associated with trees tolerant to ash dieback.</title>
        <authorList>
            <person name="Ulrich K."/>
            <person name="Becker R."/>
            <person name="Behrendt U."/>
            <person name="Kube M."/>
            <person name="Schneck V."/>
            <person name="Ulrich A."/>
        </authorList>
    </citation>
    <scope>NUCLEOTIDE SEQUENCE</scope>
    <source>
        <strain evidence="3">A1P009</strain>
    </source>
</reference>
<name>A0ABS8U6K0_9GAMM</name>
<evidence type="ECO:0000256" key="1">
    <source>
        <dbReference type="SAM" id="SignalP"/>
    </source>
</evidence>
<dbReference type="EMBL" id="JAJQKU010000001">
    <property type="protein sequence ID" value="MCD9095400.1"/>
    <property type="molecule type" value="Genomic_DNA"/>
</dbReference>
<dbReference type="Proteomes" id="UP001430360">
    <property type="component" value="Unassembled WGS sequence"/>
</dbReference>
<keyword evidence="4" id="KW-1185">Reference proteome</keyword>
<keyword evidence="1" id="KW-0732">Signal</keyword>
<organism evidence="3 4">
    <name type="scientific">Luteimonas fraxinea</name>
    <dbReference type="NCBI Taxonomy" id="2901869"/>
    <lineage>
        <taxon>Bacteria</taxon>
        <taxon>Pseudomonadati</taxon>
        <taxon>Pseudomonadota</taxon>
        <taxon>Gammaproteobacteria</taxon>
        <taxon>Lysobacterales</taxon>
        <taxon>Lysobacteraceae</taxon>
        <taxon>Luteimonas</taxon>
    </lineage>
</organism>
<comment type="caution">
    <text evidence="3">The sequence shown here is derived from an EMBL/GenBank/DDBJ whole genome shotgun (WGS) entry which is preliminary data.</text>
</comment>
<evidence type="ECO:0000313" key="4">
    <source>
        <dbReference type="Proteomes" id="UP001430360"/>
    </source>
</evidence>
<reference evidence="3" key="1">
    <citation type="submission" date="2021-12" db="EMBL/GenBank/DDBJ databases">
        <authorList>
            <person name="Ulrich A."/>
        </authorList>
    </citation>
    <scope>NUCLEOTIDE SEQUENCE</scope>
    <source>
        <strain evidence="3">A1P009</strain>
    </source>
</reference>
<evidence type="ECO:0000313" key="3">
    <source>
        <dbReference type="EMBL" id="MCD9095400.1"/>
    </source>
</evidence>
<dbReference type="InterPro" id="IPR045670">
    <property type="entry name" value="DUF5916"/>
</dbReference>
<accession>A0ABS8U6K0</accession>
<dbReference type="SUPFAM" id="SSF49344">
    <property type="entry name" value="CBD9-like"/>
    <property type="match status" value="1"/>
</dbReference>
<dbReference type="RefSeq" id="WP_232133948.1">
    <property type="nucleotide sequence ID" value="NZ_JAJQKU010000001.1"/>
</dbReference>
<proteinExistence type="predicted"/>
<feature type="signal peptide" evidence="1">
    <location>
        <begin position="1"/>
        <end position="22"/>
    </location>
</feature>
<gene>
    <name evidence="3" type="ORF">LTT95_00395</name>
</gene>
<protein>
    <submittedName>
        <fullName evidence="3">DUF5916 domain-containing protein</fullName>
    </submittedName>
</protein>
<sequence length="740" mass="83066">MGRRFIRFVPAAFAVVCAPAFAVEIDGRIDADEWTGAQHIVDFRKVQPLTGEPGSLPTEAWVLATPDGLAVAFRNVQPPEVTRSRQKVQRDFEEQVDRVNVFIDFDGDGRTGYAFTVSASGGIADEIITNQNDFNSDWDGQWRHAVAEDDDGWSVELLIPWHTAPMRDGVDGQRTLKVFLARVIGSTGERMAWPVASFERPRFLSDFAPITVPEYSQSLLAVTPYVSGLYDNVRKGRDFNAGVDVFWKPSSRFQLAATVHPDFGQVESDDLVVNFSATETFISDKRPFFTENQGIFELTTPSDFSQQLYTRRVGSTGDIQAAVKFNGSLGRANYGVFAAEEDGPTGRAYQALRLVRDFESQNLGAMLTRVDDPFRAREATVLGVDHNWRPTERWNVRTRLLGSRIEQAGDTEQDVGATLWADYEMDDGWRQQWIAMHFGDALEINDFGYLSRNSTNYLHWEVRKRFTDLPETARNASIDWRWRVSTNHNDRGDKLGDQFRMSRQSQLRNGGTGEAQLELDSAGVNDLLLRGNGLVKLPENFSATYEYERPREGNWAPEYGVEVFSGGLAGNDEIGYAGWLGGTYFVSDAFRLNAELVAIRRPDWLIWQGPVEPGLVGAFDGRETRLSAGMDWTVDARQELRVKLQAIGIGARATGAWRFDPAGNAIAGTDAIDDFNVRNLGFQVRYRYELAPLSYLYVVYARGGFARQSGSDGVDDALYDSLSLRDDEQLMVKLSYRFEL</sequence>
<dbReference type="Pfam" id="PF19313">
    <property type="entry name" value="DUF5916"/>
    <property type="match status" value="1"/>
</dbReference>
<evidence type="ECO:0000259" key="2">
    <source>
        <dbReference type="Pfam" id="PF19313"/>
    </source>
</evidence>